<dbReference type="Pfam" id="PF03062">
    <property type="entry name" value="MBOAT"/>
    <property type="match status" value="1"/>
</dbReference>
<dbReference type="EMBL" id="GDAI01000232">
    <property type="protein sequence ID" value="JAI17371.1"/>
    <property type="molecule type" value="mRNA"/>
</dbReference>
<accession>A0A0K8TT95</accession>
<feature type="transmembrane region" description="Helical" evidence="6">
    <location>
        <begin position="239"/>
        <end position="263"/>
    </location>
</feature>
<feature type="non-terminal residue" evidence="7">
    <location>
        <position position="1"/>
    </location>
</feature>
<dbReference type="GO" id="GO:0016409">
    <property type="term" value="F:palmitoyltransferase activity"/>
    <property type="evidence" value="ECO:0007669"/>
    <property type="project" value="TreeGrafter"/>
</dbReference>
<dbReference type="GO" id="GO:0005783">
    <property type="term" value="C:endoplasmic reticulum"/>
    <property type="evidence" value="ECO:0007669"/>
    <property type="project" value="TreeGrafter"/>
</dbReference>
<sequence>KVPKDEFLISLFVYAGLLIYGVIHVYDAREAIEYVAHFQLIEGWSFIGHKMDASSYSWHMISIFYEDYYWILLLHIILCEICRATKPEFVTYLQIAISIGFMLYAYRIKTCIIVLGQIIPFFFIATIVNSSAWLWFIGFLWLIVLTLFRFTFFIANYDFIEYHDLLSIVAWNILKFMSFMLDRKNVRDPLEQLKFNFVNYCGYMLYFPTMVHGPILVYDRYKCCMDNDGKPKKPLPERILCLVIGIGKLVALFFMVRFTLHFIYVFQLQVNSDAVNNLNIGGLYGFGFLTILYLYFYCILCYGVGRAVSLFDGMDTPPQSKCIATLNTCTSVCKNVDPGLFEFSYNYIYSALCREESNIFRKIFATFVMCLLTFTFSGVHLYLIFWALLIFSCVMLEKLVKIAFTSNYFSSTIGECLSKNNQGRLHRFAIGQIYIPFAISLIFLLSDTDIGMRFIHATYAENPLHYLTLTVWTYAMAHLSDFISERKDKNSNRKFTRQMSKDFV</sequence>
<feature type="transmembrane region" description="Helical" evidence="6">
    <location>
        <begin position="162"/>
        <end position="181"/>
    </location>
</feature>
<evidence type="ECO:0000256" key="5">
    <source>
        <dbReference type="ARBA" id="ARBA00038268"/>
    </source>
</evidence>
<evidence type="ECO:0000256" key="1">
    <source>
        <dbReference type="ARBA" id="ARBA00004141"/>
    </source>
</evidence>
<organism evidence="7">
    <name type="scientific">Tabanus bromius</name>
    <name type="common">Band-eyed brown horse fly</name>
    <dbReference type="NCBI Taxonomy" id="304241"/>
    <lineage>
        <taxon>Eukaryota</taxon>
        <taxon>Metazoa</taxon>
        <taxon>Ecdysozoa</taxon>
        <taxon>Arthropoda</taxon>
        <taxon>Hexapoda</taxon>
        <taxon>Insecta</taxon>
        <taxon>Pterygota</taxon>
        <taxon>Neoptera</taxon>
        <taxon>Endopterygota</taxon>
        <taxon>Diptera</taxon>
        <taxon>Brachycera</taxon>
        <taxon>Tabanomorpha</taxon>
        <taxon>Tabanoidea</taxon>
        <taxon>Tabanidae</taxon>
        <taxon>Tabanus</taxon>
    </lineage>
</organism>
<evidence type="ECO:0000256" key="3">
    <source>
        <dbReference type="ARBA" id="ARBA00022989"/>
    </source>
</evidence>
<protein>
    <submittedName>
        <fullName evidence="7">Putative cysteine n-palmitoyltransferase rasp</fullName>
    </submittedName>
</protein>
<evidence type="ECO:0000256" key="4">
    <source>
        <dbReference type="ARBA" id="ARBA00023136"/>
    </source>
</evidence>
<feature type="transmembrane region" description="Helical" evidence="6">
    <location>
        <begin position="197"/>
        <end position="218"/>
    </location>
</feature>
<dbReference type="InterPro" id="IPR051085">
    <property type="entry name" value="MB_O-acyltransferase"/>
</dbReference>
<feature type="transmembrane region" description="Helical" evidence="6">
    <location>
        <begin position="106"/>
        <end position="127"/>
    </location>
</feature>
<dbReference type="PANTHER" id="PTHR13285:SF18">
    <property type="entry name" value="PROTEIN-CYSTEINE N-PALMITOYLTRANSFERASE RASP"/>
    <property type="match status" value="1"/>
</dbReference>
<feature type="transmembrane region" description="Helical" evidence="6">
    <location>
        <begin position="425"/>
        <end position="444"/>
    </location>
</feature>
<feature type="transmembrane region" description="Helical" evidence="6">
    <location>
        <begin position="7"/>
        <end position="26"/>
    </location>
</feature>
<name>A0A0K8TT95_TABBR</name>
<dbReference type="PANTHER" id="PTHR13285">
    <property type="entry name" value="ACYLTRANSFERASE"/>
    <property type="match status" value="1"/>
</dbReference>
<keyword evidence="2 6" id="KW-0812">Transmembrane</keyword>
<comment type="similarity">
    <text evidence="5">Belongs to the membrane-bound acyltransferase family. HHAT subfamily.</text>
</comment>
<keyword evidence="4 6" id="KW-0472">Membrane</keyword>
<evidence type="ECO:0000313" key="7">
    <source>
        <dbReference type="EMBL" id="JAI17371.1"/>
    </source>
</evidence>
<dbReference type="InterPro" id="IPR004299">
    <property type="entry name" value="MBOAT_fam"/>
</dbReference>
<feature type="transmembrane region" description="Helical" evidence="6">
    <location>
        <begin position="283"/>
        <end position="304"/>
    </location>
</feature>
<comment type="subcellular location">
    <subcellularLocation>
        <location evidence="1">Membrane</location>
        <topology evidence="1">Multi-pass membrane protein</topology>
    </subcellularLocation>
</comment>
<keyword evidence="3 6" id="KW-1133">Transmembrane helix</keyword>
<feature type="transmembrane region" description="Helical" evidence="6">
    <location>
        <begin position="133"/>
        <end position="155"/>
    </location>
</feature>
<evidence type="ECO:0000256" key="6">
    <source>
        <dbReference type="SAM" id="Phobius"/>
    </source>
</evidence>
<reference evidence="7" key="1">
    <citation type="journal article" date="2015" name="Insect Biochem. Mol. Biol.">
        <title>An insight into the sialome of the horse fly, Tabanus bromius.</title>
        <authorList>
            <person name="Ribeiro J.M."/>
            <person name="Kazimirova M."/>
            <person name="Takac P."/>
            <person name="Andersen J.F."/>
            <person name="Francischetti I.M."/>
        </authorList>
    </citation>
    <scope>NUCLEOTIDE SEQUENCE</scope>
</reference>
<keyword evidence="7" id="KW-0808">Transferase</keyword>
<evidence type="ECO:0000256" key="2">
    <source>
        <dbReference type="ARBA" id="ARBA00022692"/>
    </source>
</evidence>
<proteinExistence type="evidence at transcript level"/>
<dbReference type="AlphaFoldDB" id="A0A0K8TT95"/>
<dbReference type="GO" id="GO:0016020">
    <property type="term" value="C:membrane"/>
    <property type="evidence" value="ECO:0007669"/>
    <property type="project" value="UniProtKB-SubCell"/>
</dbReference>